<evidence type="ECO:0000313" key="2">
    <source>
        <dbReference type="EMBL" id="EJG07531.1"/>
    </source>
</evidence>
<dbReference type="Proteomes" id="UP000005095">
    <property type="component" value="Chromosome"/>
</dbReference>
<sequence>MTTKTRIAGITAMLCICALIAVPVSAALTTGQGAGAGPMKGHGGNGPGTGLLDALAEQGYDTTALQALLDTAKSARENGDTEAAQAAMEEFREAVKNAVEETGIQVRPMDREGHGAGILDALAEQGYDTTALQALLDTAKTAHESGDTEAAQAAMEEFREAVKTAVEETGIQVGPMNGEDRGQHRAGMGPGERQNQMESA</sequence>
<dbReference type="RefSeq" id="WP_004039289.1">
    <property type="nucleotide sequence ID" value="NZ_CM001555.1"/>
</dbReference>
<feature type="region of interest" description="Disordered" evidence="1">
    <location>
        <begin position="169"/>
        <end position="200"/>
    </location>
</feature>
<gene>
    <name evidence="2" type="ORF">Metli_1580</name>
</gene>
<reference evidence="2 3" key="1">
    <citation type="submission" date="2011-08" db="EMBL/GenBank/DDBJ databases">
        <title>The complete genome of Methanofollis liminatans DSM 4140.</title>
        <authorList>
            <consortium name="US DOE Joint Genome Institute (JGI-PGF)"/>
            <person name="Lucas S."/>
            <person name="Han J."/>
            <person name="Lapidus A."/>
            <person name="Bruce D."/>
            <person name="Goodwin L."/>
            <person name="Pitluck S."/>
            <person name="Peters L."/>
            <person name="Kyrpides N."/>
            <person name="Mavromatis K."/>
            <person name="Ivanova N."/>
            <person name="Mikhailova N."/>
            <person name="Lu M."/>
            <person name="Detter J.C."/>
            <person name="Tapia R."/>
            <person name="Han C."/>
            <person name="Land M."/>
            <person name="Hauser L."/>
            <person name="Markowitz V."/>
            <person name="Cheng J.-F."/>
            <person name="Hugenholtz P."/>
            <person name="Woyke T."/>
            <person name="Wu D."/>
            <person name="Spring S."/>
            <person name="Schuler E."/>
            <person name="Brambilla E."/>
            <person name="Klenk H.-P."/>
            <person name="Eisen J.A."/>
        </authorList>
    </citation>
    <scope>NUCLEOTIDE SEQUENCE [LARGE SCALE GENOMIC DNA]</scope>
    <source>
        <strain evidence="2 3">DSM 4140</strain>
    </source>
</reference>
<dbReference type="HOGENOM" id="CLU_1363658_0_0_2"/>
<dbReference type="OrthoDB" id="383751at2157"/>
<keyword evidence="3" id="KW-1185">Reference proteome</keyword>
<organism evidence="2 3">
    <name type="scientific">Methanofollis liminatans DSM 4140</name>
    <dbReference type="NCBI Taxonomy" id="28892"/>
    <lineage>
        <taxon>Archaea</taxon>
        <taxon>Methanobacteriati</taxon>
        <taxon>Methanobacteriota</taxon>
        <taxon>Stenosarchaea group</taxon>
        <taxon>Methanomicrobia</taxon>
        <taxon>Methanomicrobiales</taxon>
        <taxon>Methanomicrobiaceae</taxon>
        <taxon>Methanofollis</taxon>
    </lineage>
</organism>
<dbReference type="AlphaFoldDB" id="J0S0Y6"/>
<dbReference type="EMBL" id="CM001555">
    <property type="protein sequence ID" value="EJG07531.1"/>
    <property type="molecule type" value="Genomic_DNA"/>
</dbReference>
<protein>
    <submittedName>
        <fullName evidence="2">Uncharacterized protein</fullName>
    </submittedName>
</protein>
<evidence type="ECO:0000256" key="1">
    <source>
        <dbReference type="SAM" id="MobiDB-lite"/>
    </source>
</evidence>
<evidence type="ECO:0000313" key="3">
    <source>
        <dbReference type="Proteomes" id="UP000005095"/>
    </source>
</evidence>
<name>J0S0Y6_9EURY</name>
<proteinExistence type="predicted"/>
<accession>J0S0Y6</accession>